<evidence type="ECO:0000256" key="1">
    <source>
        <dbReference type="SAM" id="Phobius"/>
    </source>
</evidence>
<dbReference type="InterPro" id="IPR034154">
    <property type="entry name" value="TOPRIM_DnaG/twinkle"/>
</dbReference>
<feature type="domain" description="Toprim" evidence="2">
    <location>
        <begin position="223"/>
        <end position="292"/>
    </location>
</feature>
<proteinExistence type="predicted"/>
<evidence type="ECO:0000313" key="3">
    <source>
        <dbReference type="EMBL" id="MCG5031839.1"/>
    </source>
</evidence>
<organism evidence="3 4">
    <name type="scientific">Mesosutterella porci</name>
    <dbReference type="NCBI Taxonomy" id="2915351"/>
    <lineage>
        <taxon>Bacteria</taxon>
        <taxon>Pseudomonadati</taxon>
        <taxon>Pseudomonadota</taxon>
        <taxon>Betaproteobacteria</taxon>
        <taxon>Burkholderiales</taxon>
        <taxon>Sutterellaceae</taxon>
        <taxon>Mesosutterella</taxon>
    </lineage>
</organism>
<keyword evidence="4" id="KW-1185">Reference proteome</keyword>
<evidence type="ECO:0000313" key="4">
    <source>
        <dbReference type="Proteomes" id="UP001297600"/>
    </source>
</evidence>
<dbReference type="InterPro" id="IPR006171">
    <property type="entry name" value="TOPRIM_dom"/>
</dbReference>
<dbReference type="EMBL" id="JAKNCT010000014">
    <property type="protein sequence ID" value="MCG5031839.1"/>
    <property type="molecule type" value="Genomic_DNA"/>
</dbReference>
<name>A0ABS9MTA0_9BURK</name>
<protein>
    <submittedName>
        <fullName evidence="3">Toprim domain-containing protein</fullName>
    </submittedName>
</protein>
<evidence type="ECO:0000259" key="2">
    <source>
        <dbReference type="Pfam" id="PF13362"/>
    </source>
</evidence>
<gene>
    <name evidence="3" type="ORF">MAF45_10365</name>
</gene>
<dbReference type="Pfam" id="PF13362">
    <property type="entry name" value="Toprim_3"/>
    <property type="match status" value="1"/>
</dbReference>
<accession>A0ABS9MTA0</accession>
<feature type="transmembrane region" description="Helical" evidence="1">
    <location>
        <begin position="48"/>
        <end position="71"/>
    </location>
</feature>
<dbReference type="RefSeq" id="WP_237980436.1">
    <property type="nucleotide sequence ID" value="NZ_JAKNCT010000014.1"/>
</dbReference>
<keyword evidence="1" id="KW-0472">Membrane</keyword>
<comment type="caution">
    <text evidence="3">The sequence shown here is derived from an EMBL/GenBank/DDBJ whole genome shotgun (WGS) entry which is preliminary data.</text>
</comment>
<sequence length="341" mass="37414">MNSRYLTFPSRFELFAAMGIEDRGDIKTGGQIIRTNRIDRGRRDDSGYYMVFPTGCILAGCWSTGLSGLYLPKGGRRLSKEELRHMKAKIEAEREAARIRQAKEHDAAAGLAKAVWGCSLPVNPSFCCFAYFQKKGLSPVRECRTLGCIKIKKLAQLIGYWPRGKGARLLAGEWCLVVPIIKQGRMCSLELIDGDGCKSFLRGGDLRGGSWCTQGGFEAAPVIGICEGVATALSIARLKKYAGIPVFAAMSCGNLERVAEILQAEYPNSEIIVFGDVGNGSSCAVQAAQRTYSGRYCFPSFSDIDRAVFSETIGGEPTDFNDYYQIKKIEGAIKHHAEREN</sequence>
<reference evidence="3 4" key="1">
    <citation type="submission" date="2022-02" db="EMBL/GenBank/DDBJ databases">
        <title>Mesosutterella porci, a novel member of the family Sutterellaceae from pig feces.</title>
        <authorList>
            <person name="Wylensek D."/>
            <person name="Clavel T."/>
        </authorList>
    </citation>
    <scope>NUCLEOTIDE SEQUENCE [LARGE SCALE GENOMIC DNA]</scope>
    <source>
        <strain evidence="4">oilRF-744-wt-GAM-9</strain>
    </source>
</reference>
<keyword evidence="1" id="KW-0812">Transmembrane</keyword>
<dbReference type="CDD" id="cd01029">
    <property type="entry name" value="TOPRIM_primases"/>
    <property type="match status" value="1"/>
</dbReference>
<keyword evidence="1" id="KW-1133">Transmembrane helix</keyword>
<dbReference type="Proteomes" id="UP001297600">
    <property type="component" value="Unassembled WGS sequence"/>
</dbReference>